<organism evidence="2 3">
    <name type="scientific">Glarea lozoyensis (strain ATCC 20868 / MF5171)</name>
    <dbReference type="NCBI Taxonomy" id="1116229"/>
    <lineage>
        <taxon>Eukaryota</taxon>
        <taxon>Fungi</taxon>
        <taxon>Dikarya</taxon>
        <taxon>Ascomycota</taxon>
        <taxon>Pezizomycotina</taxon>
        <taxon>Leotiomycetes</taxon>
        <taxon>Helotiales</taxon>
        <taxon>Helotiaceae</taxon>
        <taxon>Glarea</taxon>
    </lineage>
</organism>
<dbReference type="AlphaFoldDB" id="S3CXG8"/>
<dbReference type="HOGENOM" id="CLU_482823_0_0_1"/>
<proteinExistence type="predicted"/>
<evidence type="ECO:0000313" key="3">
    <source>
        <dbReference type="Proteomes" id="UP000016922"/>
    </source>
</evidence>
<feature type="domain" description="Heterokaryon incompatibility" evidence="1">
    <location>
        <begin position="51"/>
        <end position="214"/>
    </location>
</feature>
<dbReference type="GeneID" id="19463059"/>
<dbReference type="RefSeq" id="XP_008082448.1">
    <property type="nucleotide sequence ID" value="XM_008084257.1"/>
</dbReference>
<keyword evidence="3" id="KW-1185">Reference proteome</keyword>
<dbReference type="EMBL" id="KE145363">
    <property type="protein sequence ID" value="EPE31037.1"/>
    <property type="molecule type" value="Genomic_DNA"/>
</dbReference>
<dbReference type="KEGG" id="glz:GLAREA_04004"/>
<gene>
    <name evidence="2" type="ORF">GLAREA_04004</name>
</gene>
<sequence length="704" mass="79266">MASRKTLKGKDIVIVECCRGCQGCSPKYDFRLKNDEIVTVLCGVPAVGVKYKAVSYLWGDVSVGVELKCRKCPKTKVVPMRDSKKLLDILEFVGGGCNVWLDALSVDQDDPKDKAEQIMVMGYIYRQAETTSVFLPQTDQTAYETLKELACTSDHIYRLLGDVTTDTVETRMATNSEFADAMETLVPKYLDSLTAWETCTSNWVYGSRAWTFQEWTRAAEIEITYEGITNEYGLKNIKNVVVIASSIVEQYRMQRLRGQPLTEQLQAREENGRVRNRVSTLFPFRNFLIADDEESPDTQRKLTCLSSLHSVDSGTYVHLEERSSRASELRSLLILALSSIDISKRNAKYEADLVACWASMCNIPYEYNPDDAFVLALHKVITALRQRGFRIYNFHVNTYGDETDLKFMDYAAAMWMRNGVGEPYFSGSPMLIGRVDTITHLEHCLDSHHALHDAAQNLVLQPSFDIEVRKLEGYEIAAPIRLDDVSAFLAHFRGLVAGKADGKQVLDVVDKVKELIINVSTDTPGRLADYFLVPVSITASDSGLDLNFSAWGIYHSRLPLSDIFIARESLNGTIILAQHISDSEVKIICYMNMTHQRYGTYLIKCDEDGTVDISFRKVDPDMPQIGSEWDLSSILADIPGSQMFDMPSLFGTTGDSFHPSLGSMEVLDVLRNVKVELGMQNYNLTKGHPGRHSQHRFVQQFCED</sequence>
<dbReference type="Pfam" id="PF06985">
    <property type="entry name" value="HET"/>
    <property type="match status" value="1"/>
</dbReference>
<dbReference type="InterPro" id="IPR010730">
    <property type="entry name" value="HET"/>
</dbReference>
<dbReference type="InterPro" id="IPR052895">
    <property type="entry name" value="HetReg/Transcr_Mod"/>
</dbReference>
<dbReference type="Proteomes" id="UP000016922">
    <property type="component" value="Unassembled WGS sequence"/>
</dbReference>
<dbReference type="PANTHER" id="PTHR24148">
    <property type="entry name" value="ANKYRIN REPEAT DOMAIN-CONTAINING PROTEIN 39 HOMOLOG-RELATED"/>
    <property type="match status" value="1"/>
</dbReference>
<dbReference type="OrthoDB" id="3542217at2759"/>
<evidence type="ECO:0000259" key="1">
    <source>
        <dbReference type="Pfam" id="PF06985"/>
    </source>
</evidence>
<dbReference type="OMA" id="WASMCNI"/>
<reference evidence="2 3" key="1">
    <citation type="journal article" date="2013" name="BMC Genomics">
        <title>Genomics-driven discovery of the pneumocandin biosynthetic gene cluster in the fungus Glarea lozoyensis.</title>
        <authorList>
            <person name="Chen L."/>
            <person name="Yue Q."/>
            <person name="Zhang X."/>
            <person name="Xiang M."/>
            <person name="Wang C."/>
            <person name="Li S."/>
            <person name="Che Y."/>
            <person name="Ortiz-Lopez F.J."/>
            <person name="Bills G.F."/>
            <person name="Liu X."/>
            <person name="An Z."/>
        </authorList>
    </citation>
    <scope>NUCLEOTIDE SEQUENCE [LARGE SCALE GENOMIC DNA]</scope>
    <source>
        <strain evidence="3">ATCC 20868 / MF5171</strain>
    </source>
</reference>
<accession>S3CXG8</accession>
<dbReference type="PANTHER" id="PTHR24148:SF64">
    <property type="entry name" value="HETEROKARYON INCOMPATIBILITY DOMAIN-CONTAINING PROTEIN"/>
    <property type="match status" value="1"/>
</dbReference>
<name>S3CXG8_GLAL2</name>
<evidence type="ECO:0000313" key="2">
    <source>
        <dbReference type="EMBL" id="EPE31037.1"/>
    </source>
</evidence>
<dbReference type="eggNOG" id="ENOG502T960">
    <property type="taxonomic scope" value="Eukaryota"/>
</dbReference>
<protein>
    <recommendedName>
        <fullName evidence="1">Heterokaryon incompatibility domain-containing protein</fullName>
    </recommendedName>
</protein>